<evidence type="ECO:0000259" key="5">
    <source>
        <dbReference type="Pfam" id="PF05378"/>
    </source>
</evidence>
<feature type="domain" description="Hydantoinase A/oxoprolinase" evidence="3">
    <location>
        <begin position="261"/>
        <end position="556"/>
    </location>
</feature>
<dbReference type="InterPro" id="IPR002821">
    <property type="entry name" value="Hydantoinase_A"/>
</dbReference>
<dbReference type="Pfam" id="PF02538">
    <property type="entry name" value="Hydantoinase_B"/>
    <property type="match status" value="1"/>
</dbReference>
<evidence type="ECO:0000313" key="6">
    <source>
        <dbReference type="EMBL" id="EKF31224.1"/>
    </source>
</evidence>
<comment type="similarity">
    <text evidence="1">Belongs to the oxoprolinase family.</text>
</comment>
<feature type="compositionally biased region" description="Basic and acidic residues" evidence="2">
    <location>
        <begin position="1335"/>
        <end position="1351"/>
    </location>
</feature>
<protein>
    <submittedName>
        <fullName evidence="6">5-oxoprolinase, putative</fullName>
    </submittedName>
</protein>
<name>K2MZN3_TRYCR</name>
<evidence type="ECO:0000313" key="7">
    <source>
        <dbReference type="Proteomes" id="UP000007350"/>
    </source>
</evidence>
<evidence type="ECO:0000256" key="1">
    <source>
        <dbReference type="ARBA" id="ARBA00010403"/>
    </source>
</evidence>
<dbReference type="OrthoDB" id="242778at2759"/>
<dbReference type="GO" id="GO:0017168">
    <property type="term" value="F:5-oxoprolinase (ATP-hydrolyzing) activity"/>
    <property type="evidence" value="ECO:0007669"/>
    <property type="project" value="TreeGrafter"/>
</dbReference>
<reference evidence="6 7" key="1">
    <citation type="journal article" date="2012" name="BMC Genomics">
        <title>Comparative genomic analysis of human infective Trypanosoma cruzi lineages with the bat-restricted subspecies T. cruzi marinkellei.</title>
        <authorList>
            <person name="Franzen O."/>
            <person name="Talavera-Lopez C."/>
            <person name="Ochaya S."/>
            <person name="Butler C.E."/>
            <person name="Messenger L.A."/>
            <person name="Lewis M.D."/>
            <person name="Llewellyn M.S."/>
            <person name="Marinkelle C.J."/>
            <person name="Tyler K.M."/>
            <person name="Miles M.A."/>
            <person name="Andersson B."/>
        </authorList>
    </citation>
    <scope>NUCLEOTIDE SEQUENCE [LARGE SCALE GENOMIC DNA]</scope>
    <source>
        <strain evidence="6 7">B7</strain>
    </source>
</reference>
<dbReference type="Pfam" id="PF01968">
    <property type="entry name" value="Hydantoinase_A"/>
    <property type="match status" value="1"/>
</dbReference>
<dbReference type="PANTHER" id="PTHR11365">
    <property type="entry name" value="5-OXOPROLINASE RELATED"/>
    <property type="match status" value="1"/>
</dbReference>
<sequence length="1351" mass="147846">MRVDLASLCERQRNKGEAMTMSLKYPRFRISVDRGGTFTDVVGEVTLEDGTTHWKTLKLLSCDPQHYPDAPSEGIRRVMRCYIPDVVPARGLIENEYLDEVRMGTTVATNALLEHNGERSVMVLTEGFADILDIRDQARPSIFALHIKKNSVLAECTVEAKERVRIVSSKEASSTIPRPKEWIKCGESYIADVVRPLEKDDLRQKLQKAYNDGIRSVGVSLLHSYAYSKHEEEVKEIAKEIGFTNIGLSSELMALMKYVPRSTTASVDAYLTPLIVNYIRSFRANFKHNMQGTRLYFMQSDGGLTSADDFFGFRSVLSGPAGGVVGCARCAVQDLGEHVQVVGIDMGGTSTDVSRCDGENVSYIVESEISGIQLHAPQVRVHTVAAGGGSLLKWENGIFCVGPGSAGSHPGPACYGKGGPLTVTDANLVLGHLNTEFFPRVFGPHADGPLDVNAARALFETLTEKIAKDTGKPWTVEEVAHAFVVVANETMCRPIRNITEANGYSCPSHTLAVFGGAGGQHACAIARSLGMTRIYFHPLASLLSAVGVSMTDIVQERISSSQIYINQSNAEAAIQEQFRSIATSAKEELQRLGFDDDHIVLEHYLSMRYEGTSTSIMVLLDGTCEDQTVESGKSDVAGNLMHRVKANFIHSYEQQFGFLLMKREIMVDAVRVRGRGVQIGKEARARIAQQKQNSAVHQPPYSTRVKPTPRPISTMKTYLSNGWETVNVYSVNADNGPVEGPAMLVEKGTSILLESNSTAYTNDSGALIIHTSQLIEKISTALHPLHLSIFSHRFMSIAEQMGNALQRTSISTNIKERLDFSCAIFDKNGNLVANAPHIPVHLGAMGAAIRWQREYYGDQWREGEMLLSNHPACGGSHLPDITVMSPFFFRGEVIFYVASRGHHADVGGTTPGSMPPFSKSLQEEGAAIKTVKIVEDGIFQEERIRELLLRPGKCKGMSGCRTLDDSISDLHAQVAANKRGIQLLKELMETFGYEVVQAYMGYIQDLAEASAREALKRVANFYGTTLHSVDYMDDGSEIRLKIEIDPETGTSCFDFTGTSSQVLNSTNCPTAVVYSAIIYCIRCIVDADIPLNQGCMRPIRVVLERGSILSPDDDLPVVAGNVLTSQRVTDVIFTALRAVACSHGCMNNFTMGSSDVAYYETICGGSGAGDGFNGASAVHTHMTNTRMTDPEILEARYPVLLRFFRIRRGSGGKGKYKGGDGVVRSFLFLQDLTAVLLTERRVLEPKGLFGGGNGMKGLNMVYVPNEDTAARWSVSPQQMLHDVRRGEWTREEETRSSDGCTVYRARNAGGKNILAVRCGDILTIHTGGGGGCYPEDAKHENKRGTIDNEGV</sequence>
<feature type="domain" description="Hydantoinase/oxoprolinase N-terminal" evidence="5">
    <location>
        <begin position="29"/>
        <end position="242"/>
    </location>
</feature>
<feature type="domain" description="Hydantoinase B/oxoprolinase" evidence="4">
    <location>
        <begin position="784"/>
        <end position="1332"/>
    </location>
</feature>
<proteinExistence type="inferred from homology"/>
<dbReference type="PANTHER" id="PTHR11365:SF2">
    <property type="entry name" value="5-OXOPROLINASE"/>
    <property type="match status" value="1"/>
</dbReference>
<keyword evidence="7" id="KW-1185">Reference proteome</keyword>
<dbReference type="InterPro" id="IPR003692">
    <property type="entry name" value="Hydantoinase_B"/>
</dbReference>
<dbReference type="GO" id="GO:0005829">
    <property type="term" value="C:cytosol"/>
    <property type="evidence" value="ECO:0007669"/>
    <property type="project" value="TreeGrafter"/>
</dbReference>
<feature type="region of interest" description="Disordered" evidence="2">
    <location>
        <begin position="1332"/>
        <end position="1351"/>
    </location>
</feature>
<dbReference type="InterPro" id="IPR045079">
    <property type="entry name" value="Oxoprolinase-like"/>
</dbReference>
<evidence type="ECO:0000256" key="2">
    <source>
        <dbReference type="SAM" id="MobiDB-lite"/>
    </source>
</evidence>
<gene>
    <name evidence="6" type="ORF">MOQ_004943</name>
</gene>
<dbReference type="Proteomes" id="UP000007350">
    <property type="component" value="Unassembled WGS sequence"/>
</dbReference>
<dbReference type="EMBL" id="AHKC01010926">
    <property type="protein sequence ID" value="EKF31224.1"/>
    <property type="molecule type" value="Genomic_DNA"/>
</dbReference>
<comment type="caution">
    <text evidence="6">The sequence shown here is derived from an EMBL/GenBank/DDBJ whole genome shotgun (WGS) entry which is preliminary data.</text>
</comment>
<organism evidence="6 7">
    <name type="scientific">Trypanosoma cruzi marinkellei</name>
    <dbReference type="NCBI Taxonomy" id="85056"/>
    <lineage>
        <taxon>Eukaryota</taxon>
        <taxon>Discoba</taxon>
        <taxon>Euglenozoa</taxon>
        <taxon>Kinetoplastea</taxon>
        <taxon>Metakinetoplastina</taxon>
        <taxon>Trypanosomatida</taxon>
        <taxon>Trypanosomatidae</taxon>
        <taxon>Trypanosoma</taxon>
        <taxon>Schizotrypanum</taxon>
    </lineage>
</organism>
<dbReference type="Pfam" id="PF05378">
    <property type="entry name" value="Hydant_A_N"/>
    <property type="match status" value="1"/>
</dbReference>
<feature type="region of interest" description="Disordered" evidence="2">
    <location>
        <begin position="689"/>
        <end position="709"/>
    </location>
</feature>
<evidence type="ECO:0000259" key="3">
    <source>
        <dbReference type="Pfam" id="PF01968"/>
    </source>
</evidence>
<evidence type="ECO:0000259" key="4">
    <source>
        <dbReference type="Pfam" id="PF02538"/>
    </source>
</evidence>
<dbReference type="InterPro" id="IPR008040">
    <property type="entry name" value="Hydant_A_N"/>
</dbReference>
<dbReference type="GO" id="GO:0006749">
    <property type="term" value="P:glutathione metabolic process"/>
    <property type="evidence" value="ECO:0007669"/>
    <property type="project" value="TreeGrafter"/>
</dbReference>
<accession>K2MZN3</accession>